<accession>A0A917UUC4</accession>
<organism evidence="1 2">
    <name type="scientific">Lentibacillus kapialis</name>
    <dbReference type="NCBI Taxonomy" id="340214"/>
    <lineage>
        <taxon>Bacteria</taxon>
        <taxon>Bacillati</taxon>
        <taxon>Bacillota</taxon>
        <taxon>Bacilli</taxon>
        <taxon>Bacillales</taxon>
        <taxon>Bacillaceae</taxon>
        <taxon>Lentibacillus</taxon>
    </lineage>
</organism>
<reference evidence="1" key="1">
    <citation type="journal article" date="2014" name="Int. J. Syst. Evol. Microbiol.">
        <title>Complete genome sequence of Corynebacterium casei LMG S-19264T (=DSM 44701T), isolated from a smear-ripened cheese.</title>
        <authorList>
            <consortium name="US DOE Joint Genome Institute (JGI-PGF)"/>
            <person name="Walter F."/>
            <person name="Albersmeier A."/>
            <person name="Kalinowski J."/>
            <person name="Ruckert C."/>
        </authorList>
    </citation>
    <scope>NUCLEOTIDE SEQUENCE</scope>
    <source>
        <strain evidence="1">JCM 12580</strain>
    </source>
</reference>
<proteinExistence type="predicted"/>
<dbReference type="AlphaFoldDB" id="A0A917UUC4"/>
<comment type="caution">
    <text evidence="1">The sequence shown here is derived from an EMBL/GenBank/DDBJ whole genome shotgun (WGS) entry which is preliminary data.</text>
</comment>
<protein>
    <submittedName>
        <fullName evidence="1">Uncharacterized protein</fullName>
    </submittedName>
</protein>
<dbReference type="EMBL" id="BMNQ01000004">
    <property type="protein sequence ID" value="GGJ85874.1"/>
    <property type="molecule type" value="Genomic_DNA"/>
</dbReference>
<sequence>MSLKSLLYKLLKYSNDANAVKKGKVGRRIGRRAAGKATGKAFGKIFK</sequence>
<evidence type="ECO:0000313" key="1">
    <source>
        <dbReference type="EMBL" id="GGJ85874.1"/>
    </source>
</evidence>
<dbReference type="Proteomes" id="UP000658382">
    <property type="component" value="Unassembled WGS sequence"/>
</dbReference>
<evidence type="ECO:0000313" key="2">
    <source>
        <dbReference type="Proteomes" id="UP000658382"/>
    </source>
</evidence>
<reference evidence="1" key="2">
    <citation type="submission" date="2020-09" db="EMBL/GenBank/DDBJ databases">
        <authorList>
            <person name="Sun Q."/>
            <person name="Ohkuma M."/>
        </authorList>
    </citation>
    <scope>NUCLEOTIDE SEQUENCE</scope>
    <source>
        <strain evidence="1">JCM 12580</strain>
    </source>
</reference>
<name>A0A917UUC4_9BACI</name>
<keyword evidence="2" id="KW-1185">Reference proteome</keyword>
<gene>
    <name evidence="1" type="ORF">GCM10007063_05410</name>
</gene>